<dbReference type="GO" id="GO:0051536">
    <property type="term" value="F:iron-sulfur cluster binding"/>
    <property type="evidence" value="ECO:0007669"/>
    <property type="project" value="UniProtKB-KW"/>
</dbReference>
<dbReference type="SUPFAM" id="SSF46548">
    <property type="entry name" value="alpha-helical ferredoxin"/>
    <property type="match status" value="1"/>
</dbReference>
<dbReference type="Proteomes" id="UP000676194">
    <property type="component" value="Chromosome"/>
</dbReference>
<dbReference type="RefSeq" id="WP_213494614.1">
    <property type="nucleotide sequence ID" value="NZ_CP074694.1"/>
</dbReference>
<dbReference type="EMBL" id="CP074694">
    <property type="protein sequence ID" value="QVL30731.1"/>
    <property type="molecule type" value="Genomic_DNA"/>
</dbReference>
<dbReference type="SUPFAM" id="SSF55718">
    <property type="entry name" value="SCP-like"/>
    <property type="match status" value="1"/>
</dbReference>
<organism evidence="5 6">
    <name type="scientific">Telmatocola sphagniphila</name>
    <dbReference type="NCBI Taxonomy" id="1123043"/>
    <lineage>
        <taxon>Bacteria</taxon>
        <taxon>Pseudomonadati</taxon>
        <taxon>Planctomycetota</taxon>
        <taxon>Planctomycetia</taxon>
        <taxon>Gemmatales</taxon>
        <taxon>Gemmataceae</taxon>
    </lineage>
</organism>
<dbReference type="PROSITE" id="PS00198">
    <property type="entry name" value="4FE4S_FER_1"/>
    <property type="match status" value="1"/>
</dbReference>
<dbReference type="Gene3D" id="3.30.70.3270">
    <property type="match status" value="1"/>
</dbReference>
<evidence type="ECO:0000313" key="6">
    <source>
        <dbReference type="Proteomes" id="UP000676194"/>
    </source>
</evidence>
<name>A0A8E6EX00_9BACT</name>
<dbReference type="Gene3D" id="3.30.1050.10">
    <property type="entry name" value="SCP2 sterol-binding domain"/>
    <property type="match status" value="1"/>
</dbReference>
<dbReference type="KEGG" id="tsph:KIH39_17975"/>
<protein>
    <submittedName>
        <fullName evidence="5">SCP2 sterol-binding domain-containing protein</fullName>
    </submittedName>
</protein>
<dbReference type="InterPro" id="IPR036527">
    <property type="entry name" value="SCP2_sterol-bd_dom_sf"/>
</dbReference>
<evidence type="ECO:0000313" key="5">
    <source>
        <dbReference type="EMBL" id="QVL30731.1"/>
    </source>
</evidence>
<dbReference type="InterPro" id="IPR003033">
    <property type="entry name" value="SCP2_sterol-bd_dom"/>
</dbReference>
<keyword evidence="6" id="KW-1185">Reference proteome</keyword>
<dbReference type="InterPro" id="IPR017896">
    <property type="entry name" value="4Fe4S_Fe-S-bd"/>
</dbReference>
<dbReference type="PANTHER" id="PTHR42827">
    <property type="entry name" value="IRON-SULFUR CLUSTER-BINDING PROTEIN-RELATED"/>
    <property type="match status" value="1"/>
</dbReference>
<evidence type="ECO:0000256" key="1">
    <source>
        <dbReference type="ARBA" id="ARBA00022723"/>
    </source>
</evidence>
<keyword evidence="3" id="KW-0411">Iron-sulfur</keyword>
<dbReference type="InterPro" id="IPR017900">
    <property type="entry name" value="4Fe4S_Fe_S_CS"/>
</dbReference>
<keyword evidence="1" id="KW-0479">Metal-binding</keyword>
<dbReference type="GO" id="GO:0046872">
    <property type="term" value="F:metal ion binding"/>
    <property type="evidence" value="ECO:0007669"/>
    <property type="project" value="UniProtKB-KW"/>
</dbReference>
<dbReference type="PROSITE" id="PS51379">
    <property type="entry name" value="4FE4S_FER_2"/>
    <property type="match status" value="1"/>
</dbReference>
<dbReference type="PANTHER" id="PTHR42827:SF1">
    <property type="entry name" value="IRON-SULFUR CLUSTER-BINDING PROTEIN"/>
    <property type="match status" value="1"/>
</dbReference>
<sequence>MVARSLPVLQQDANTRKIDAGRLRQFALDSGADDAGVVEIGDPELEDQRADILKFYPKTKSLLSIVCRMNREPIRNPARSVANLEFHTTGEEVNDVCRAIVKTLESQGIPAINSPMGFPMESDKWTEKMWVVSHKPVAVAAGLGRMGIHRNVIHPKFGNFILLGTVLIGEEATEYNQPIDYNPCLSCKLCVAACPVGAISPDGQFDLASCYTHNYREFMGGFGDWVEQIADSKNGLDLRKKVAREETVSMWQSLAFGPNYKAAYCLSVCPAGEEVIGPFQADRKGFLEEIVKPLQEKEETIYVVPKSDADDYVRRRFPHKKVKHVRGSLLPRSIPGFLTGIQRTFQRGQSAGLNAVYHFTFTGKENVKATVVIQEKTLRVADGHEGTADLRMTADSETWLGFLAKERGLLRALLTRKIRIKGSPKLLVAFGKCFPN</sequence>
<dbReference type="Pfam" id="PF00037">
    <property type="entry name" value="Fer4"/>
    <property type="match status" value="1"/>
</dbReference>
<accession>A0A8E6EX00</accession>
<gene>
    <name evidence="5" type="ORF">KIH39_17975</name>
</gene>
<evidence type="ECO:0000256" key="2">
    <source>
        <dbReference type="ARBA" id="ARBA00023004"/>
    </source>
</evidence>
<proteinExistence type="predicted"/>
<reference evidence="5" key="1">
    <citation type="submission" date="2021-05" db="EMBL/GenBank/DDBJ databases">
        <title>Complete genome sequence of the cellulolytic planctomycete Telmatocola sphagniphila SP2T and characterization of the first cellulase from planctomycetes.</title>
        <authorList>
            <person name="Rakitin A.L."/>
            <person name="Beletsky A.V."/>
            <person name="Naumoff D.G."/>
            <person name="Kulichevskaya I.S."/>
            <person name="Mardanov A.V."/>
            <person name="Ravin N.V."/>
            <person name="Dedysh S.N."/>
        </authorList>
    </citation>
    <scope>NUCLEOTIDE SEQUENCE</scope>
    <source>
        <strain evidence="5">SP2T</strain>
    </source>
</reference>
<keyword evidence="2" id="KW-0408">Iron</keyword>
<dbReference type="Pfam" id="PF02036">
    <property type="entry name" value="SCP2"/>
    <property type="match status" value="1"/>
</dbReference>
<feature type="domain" description="4Fe-4S ferredoxin-type" evidence="4">
    <location>
        <begin position="175"/>
        <end position="204"/>
    </location>
</feature>
<dbReference type="AlphaFoldDB" id="A0A8E6EX00"/>
<evidence type="ECO:0000259" key="4">
    <source>
        <dbReference type="PROSITE" id="PS51379"/>
    </source>
</evidence>
<evidence type="ECO:0000256" key="3">
    <source>
        <dbReference type="ARBA" id="ARBA00023014"/>
    </source>
</evidence>